<dbReference type="PANTHER" id="PTHR10890:SF3">
    <property type="entry name" value="CYSTEINE--TRNA LIGASE, CYTOPLASMIC"/>
    <property type="match status" value="1"/>
</dbReference>
<dbReference type="Gene3D" id="3.40.50.620">
    <property type="entry name" value="HUPs"/>
    <property type="match status" value="2"/>
</dbReference>
<keyword evidence="3" id="KW-0067">ATP-binding</keyword>
<dbReference type="GO" id="GO:0006423">
    <property type="term" value="P:cysteinyl-tRNA aminoacylation"/>
    <property type="evidence" value="ECO:0007669"/>
    <property type="project" value="TreeGrafter"/>
</dbReference>
<dbReference type="Proteomes" id="UP000784294">
    <property type="component" value="Unassembled WGS sequence"/>
</dbReference>
<keyword evidence="6" id="KW-1185">Reference proteome</keyword>
<dbReference type="EMBL" id="CAAALY010026357">
    <property type="protein sequence ID" value="VEL15905.1"/>
    <property type="molecule type" value="Genomic_DNA"/>
</dbReference>
<keyword evidence="1" id="KW-0436">Ligase</keyword>
<dbReference type="PANTHER" id="PTHR10890">
    <property type="entry name" value="CYSTEINYL-TRNA SYNTHETASE"/>
    <property type="match status" value="1"/>
</dbReference>
<dbReference type="GO" id="GO:0005737">
    <property type="term" value="C:cytoplasm"/>
    <property type="evidence" value="ECO:0007669"/>
    <property type="project" value="TreeGrafter"/>
</dbReference>
<keyword evidence="2" id="KW-0547">Nucleotide-binding</keyword>
<dbReference type="SUPFAM" id="SSF52374">
    <property type="entry name" value="Nucleotidylyl transferase"/>
    <property type="match status" value="1"/>
</dbReference>
<evidence type="ECO:0000313" key="6">
    <source>
        <dbReference type="Proteomes" id="UP000784294"/>
    </source>
</evidence>
<dbReference type="GO" id="GO:0005524">
    <property type="term" value="F:ATP binding"/>
    <property type="evidence" value="ECO:0007669"/>
    <property type="project" value="UniProtKB-KW"/>
</dbReference>
<dbReference type="GO" id="GO:0004817">
    <property type="term" value="F:cysteine-tRNA ligase activity"/>
    <property type="evidence" value="ECO:0007669"/>
    <property type="project" value="TreeGrafter"/>
</dbReference>
<dbReference type="InterPro" id="IPR032678">
    <property type="entry name" value="tRNA-synt_1_cat_dom"/>
</dbReference>
<dbReference type="InterPro" id="IPR024909">
    <property type="entry name" value="Cys-tRNA/MSH_ligase"/>
</dbReference>
<reference evidence="5" key="1">
    <citation type="submission" date="2018-11" db="EMBL/GenBank/DDBJ databases">
        <authorList>
            <consortium name="Pathogen Informatics"/>
        </authorList>
    </citation>
    <scope>NUCLEOTIDE SEQUENCE</scope>
</reference>
<dbReference type="Pfam" id="PF01406">
    <property type="entry name" value="tRNA-synt_1e"/>
    <property type="match status" value="1"/>
</dbReference>
<gene>
    <name evidence="5" type="ORF">PXEA_LOCUS9345</name>
</gene>
<name>A0A3S5CF20_9PLAT</name>
<accession>A0A3S5CF20</accession>
<proteinExistence type="predicted"/>
<evidence type="ECO:0000259" key="4">
    <source>
        <dbReference type="Pfam" id="PF01406"/>
    </source>
</evidence>
<evidence type="ECO:0000256" key="1">
    <source>
        <dbReference type="ARBA" id="ARBA00022598"/>
    </source>
</evidence>
<comment type="caution">
    <text evidence="5">The sequence shown here is derived from an EMBL/GenBank/DDBJ whole genome shotgun (WGS) entry which is preliminary data.</text>
</comment>
<dbReference type="OrthoDB" id="438179at2759"/>
<evidence type="ECO:0000313" key="5">
    <source>
        <dbReference type="EMBL" id="VEL15905.1"/>
    </source>
</evidence>
<organism evidence="5 6">
    <name type="scientific">Protopolystoma xenopodis</name>
    <dbReference type="NCBI Taxonomy" id="117903"/>
    <lineage>
        <taxon>Eukaryota</taxon>
        <taxon>Metazoa</taxon>
        <taxon>Spiralia</taxon>
        <taxon>Lophotrochozoa</taxon>
        <taxon>Platyhelminthes</taxon>
        <taxon>Monogenea</taxon>
        <taxon>Polyopisthocotylea</taxon>
        <taxon>Polystomatidea</taxon>
        <taxon>Polystomatidae</taxon>
        <taxon>Protopolystoma</taxon>
    </lineage>
</organism>
<protein>
    <recommendedName>
        <fullName evidence="4">tRNA synthetases class I catalytic domain-containing protein</fullName>
    </recommendedName>
</protein>
<dbReference type="PRINTS" id="PR00983">
    <property type="entry name" value="TRNASYNTHCYS"/>
</dbReference>
<dbReference type="InterPro" id="IPR014729">
    <property type="entry name" value="Rossmann-like_a/b/a_fold"/>
</dbReference>
<sequence>MQIKDMALVNCVSPAPHSTCHPLSKNKERIMEKRIQPEWKMPEPINPILLPPLKLHNSLSSKKAFFYREEQFVPLNGKHVEWYSCGPTVYDVSHMGHARTYISFDIIRRVLVDYFRFDVNYVMNITDIDDKIIKRARQDYLFNKFKQEKHSIAEIVSIVRFGISVSSNTTRCHLTLKITVASFFFTTATIFHLPFSESYIYAYQKMSKTNPDPDLRNFYSQKVQGLNDLLFLNHDDHKAYDILLDGAKDAITNYLDTESGALINDLHIFENLSKKYEDEFHKDMAALNIPMPDTITRVSEYIVQIVNFIQKIIAKGFAYVVASCFLHFIL</sequence>
<dbReference type="AlphaFoldDB" id="A0A3S5CF20"/>
<feature type="domain" description="tRNA synthetases class I catalytic" evidence="4">
    <location>
        <begin position="72"/>
        <end position="322"/>
    </location>
</feature>
<evidence type="ECO:0000256" key="2">
    <source>
        <dbReference type="ARBA" id="ARBA00022741"/>
    </source>
</evidence>
<evidence type="ECO:0000256" key="3">
    <source>
        <dbReference type="ARBA" id="ARBA00022840"/>
    </source>
</evidence>